<feature type="compositionally biased region" description="Basic and acidic residues" evidence="4">
    <location>
        <begin position="49"/>
        <end position="58"/>
    </location>
</feature>
<proteinExistence type="inferred from homology"/>
<reference evidence="6 7" key="1">
    <citation type="submission" date="2019-09" db="EMBL/GenBank/DDBJ databases">
        <title>Genome Sequences of Streptomyces kaniharaensis ATCC 21070.</title>
        <authorList>
            <person name="Zhu W."/>
            <person name="De Crecy-Lagard V."/>
            <person name="Richards N.G."/>
        </authorList>
    </citation>
    <scope>NUCLEOTIDE SEQUENCE [LARGE SCALE GENOMIC DNA]</scope>
    <source>
        <strain evidence="6 7">SF-557</strain>
    </source>
</reference>
<keyword evidence="1 6" id="KW-0808">Transferase</keyword>
<dbReference type="Pfam" id="PF13302">
    <property type="entry name" value="Acetyltransf_3"/>
    <property type="match status" value="1"/>
</dbReference>
<dbReference type="PANTHER" id="PTHR43792">
    <property type="entry name" value="GNAT FAMILY, PUTATIVE (AFU_ORTHOLOGUE AFUA_3G00765)-RELATED-RELATED"/>
    <property type="match status" value="1"/>
</dbReference>
<feature type="compositionally biased region" description="Basic and acidic residues" evidence="4">
    <location>
        <begin position="379"/>
        <end position="390"/>
    </location>
</feature>
<dbReference type="PANTHER" id="PTHR43792:SF8">
    <property type="entry name" value="[RIBOSOMAL PROTEIN US5]-ALANINE N-ACETYLTRANSFERASE"/>
    <property type="match status" value="1"/>
</dbReference>
<dbReference type="OrthoDB" id="2061990at2"/>
<evidence type="ECO:0000256" key="1">
    <source>
        <dbReference type="ARBA" id="ARBA00022679"/>
    </source>
</evidence>
<organism evidence="6 7">
    <name type="scientific">Streptomyces kaniharaensis</name>
    <dbReference type="NCBI Taxonomy" id="212423"/>
    <lineage>
        <taxon>Bacteria</taxon>
        <taxon>Bacillati</taxon>
        <taxon>Actinomycetota</taxon>
        <taxon>Actinomycetes</taxon>
        <taxon>Kitasatosporales</taxon>
        <taxon>Streptomycetaceae</taxon>
        <taxon>Streptomyces</taxon>
    </lineage>
</organism>
<dbReference type="EMBL" id="WBOF01000001">
    <property type="protein sequence ID" value="MQS11588.1"/>
    <property type="molecule type" value="Genomic_DNA"/>
</dbReference>
<comment type="similarity">
    <text evidence="3">Belongs to the acetyltransferase family. RimJ subfamily.</text>
</comment>
<accession>A0A6N7KMB1</accession>
<sequence length="390" mass="43127">MSSAGCRRSRSPGFRLLSPARTRGRPERRTPRPPARKVSPQVPSHSGRTHGENHERPTARHPLRGRRRHRNAAPAQPHLLRGRPRRPPPRARLRELHHHPHRARRRLAGRDLRRPGPLHRGARRPPGAARRAPRPGHHRGAAPALDGADGRRRAEGTPRRRAAAHPGDGVLRLGHEDRRGRLVLPGRHRPRRARPDAPLGLGGPPVTVALTAGPTADGLLLRPFEDGDAPALIEIYRDETLRRFTSVPVDDPAEAVRWLDVQYRGRAEGTRYSFAVLDGDELVANVVLKRGTPGGETAEVGYWTAAAARGRGVAPRAVQALTDWAFAAFAGDGLVRIDLLHQVDNLASCRVAEKSGYALAEVIPAYPPYPRDGHRHSRNRLDRSERSRSE</sequence>
<feature type="domain" description="N-acetyltransferase" evidence="5">
    <location>
        <begin position="219"/>
        <end position="382"/>
    </location>
</feature>
<evidence type="ECO:0000256" key="2">
    <source>
        <dbReference type="ARBA" id="ARBA00023315"/>
    </source>
</evidence>
<evidence type="ECO:0000313" key="7">
    <source>
        <dbReference type="Proteomes" id="UP000450000"/>
    </source>
</evidence>
<feature type="compositionally biased region" description="Basic and acidic residues" evidence="4">
    <location>
        <begin position="148"/>
        <end position="158"/>
    </location>
</feature>
<feature type="region of interest" description="Disordered" evidence="4">
    <location>
        <begin position="368"/>
        <end position="390"/>
    </location>
</feature>
<feature type="compositionally biased region" description="Basic residues" evidence="4">
    <location>
        <begin position="59"/>
        <end position="71"/>
    </location>
</feature>
<keyword evidence="2" id="KW-0012">Acyltransferase</keyword>
<dbReference type="PROSITE" id="PS51186">
    <property type="entry name" value="GNAT"/>
    <property type="match status" value="1"/>
</dbReference>
<dbReference type="Proteomes" id="UP000450000">
    <property type="component" value="Unassembled WGS sequence"/>
</dbReference>
<comment type="caution">
    <text evidence="6">The sequence shown here is derived from an EMBL/GenBank/DDBJ whole genome shotgun (WGS) entry which is preliminary data.</text>
</comment>
<dbReference type="SUPFAM" id="SSF55729">
    <property type="entry name" value="Acyl-CoA N-acyltransferases (Nat)"/>
    <property type="match status" value="1"/>
</dbReference>
<feature type="compositionally biased region" description="Basic residues" evidence="4">
    <location>
        <begin position="80"/>
        <end position="107"/>
    </location>
</feature>
<name>A0A6N7KMB1_9ACTN</name>
<feature type="region of interest" description="Disordered" evidence="4">
    <location>
        <begin position="1"/>
        <end position="202"/>
    </location>
</feature>
<protein>
    <submittedName>
        <fullName evidence="6">GNAT family N-acetyltransferase</fullName>
    </submittedName>
</protein>
<evidence type="ECO:0000256" key="4">
    <source>
        <dbReference type="SAM" id="MobiDB-lite"/>
    </source>
</evidence>
<dbReference type="AlphaFoldDB" id="A0A6N7KMB1"/>
<evidence type="ECO:0000256" key="3">
    <source>
        <dbReference type="ARBA" id="ARBA00038502"/>
    </source>
</evidence>
<feature type="compositionally biased region" description="Basic residues" evidence="4">
    <location>
        <begin position="131"/>
        <end position="140"/>
    </location>
</feature>
<dbReference type="InterPro" id="IPR051531">
    <property type="entry name" value="N-acetyltransferase"/>
</dbReference>
<gene>
    <name evidence="6" type="ORF">F7Q99_04625</name>
</gene>
<dbReference type="Gene3D" id="3.40.630.30">
    <property type="match status" value="1"/>
</dbReference>
<dbReference type="GO" id="GO:0016747">
    <property type="term" value="F:acyltransferase activity, transferring groups other than amino-acyl groups"/>
    <property type="evidence" value="ECO:0007669"/>
    <property type="project" value="InterPro"/>
</dbReference>
<evidence type="ECO:0000259" key="5">
    <source>
        <dbReference type="PROSITE" id="PS51186"/>
    </source>
</evidence>
<dbReference type="InterPro" id="IPR000182">
    <property type="entry name" value="GNAT_dom"/>
</dbReference>
<dbReference type="InterPro" id="IPR016181">
    <property type="entry name" value="Acyl_CoA_acyltransferase"/>
</dbReference>
<keyword evidence="7" id="KW-1185">Reference proteome</keyword>
<evidence type="ECO:0000313" key="6">
    <source>
        <dbReference type="EMBL" id="MQS11588.1"/>
    </source>
</evidence>